<comment type="caution">
    <text evidence="3">The sequence shown here is derived from an EMBL/GenBank/DDBJ whole genome shotgun (WGS) entry which is preliminary data.</text>
</comment>
<accession>A0A4Z1NZH1</accession>
<dbReference type="AlphaFoldDB" id="A0A4Z1NZH1"/>
<dbReference type="EMBL" id="SNSC02000023">
    <property type="protein sequence ID" value="TID14224.1"/>
    <property type="molecule type" value="Genomic_DNA"/>
</dbReference>
<dbReference type="PANTHER" id="PTHR40640:SF1">
    <property type="entry name" value="ANCHORED GLYCOPROTEIN, PUTATIVE (AFU_ORTHOLOGUE AFUA_8G04860)-RELATED"/>
    <property type="match status" value="1"/>
</dbReference>
<organism evidence="3 4">
    <name type="scientific">Venturia nashicola</name>
    <dbReference type="NCBI Taxonomy" id="86259"/>
    <lineage>
        <taxon>Eukaryota</taxon>
        <taxon>Fungi</taxon>
        <taxon>Dikarya</taxon>
        <taxon>Ascomycota</taxon>
        <taxon>Pezizomycotina</taxon>
        <taxon>Dothideomycetes</taxon>
        <taxon>Pleosporomycetidae</taxon>
        <taxon>Venturiales</taxon>
        <taxon>Venturiaceae</taxon>
        <taxon>Venturia</taxon>
    </lineage>
</organism>
<dbReference type="Proteomes" id="UP000298493">
    <property type="component" value="Unassembled WGS sequence"/>
</dbReference>
<gene>
    <name evidence="3" type="ORF">E6O75_ATG09303</name>
</gene>
<evidence type="ECO:0000313" key="3">
    <source>
        <dbReference type="EMBL" id="TID14224.1"/>
    </source>
</evidence>
<dbReference type="PANTHER" id="PTHR40640">
    <property type="entry name" value="ANCHORED GLYCOPROTEIN, PUTATIVE (AFU_ORTHOLOGUE AFUA_8G04860)-RELATED"/>
    <property type="match status" value="1"/>
</dbReference>
<feature type="chain" id="PRO_5021240812" evidence="2">
    <location>
        <begin position="18"/>
        <end position="221"/>
    </location>
</feature>
<evidence type="ECO:0000256" key="2">
    <source>
        <dbReference type="SAM" id="SignalP"/>
    </source>
</evidence>
<sequence>MLFFTTIILSLIPLTAAQSTSTVNLFLLNTDPQQLVASVITANPTTTQYLLTCPSSVDSNDCGYRPGVTVGVRSGSIYGASITNTDFTLSYECTVYTSGTSSAVCTESMGGSEANFPGVESATLNGTDIAFFPATVTAGLDKLTGTASGSGTKATSTGTAKTSGSSSGSLVALSGTASETGSASRTTASGATATSSSGAGKVGIGGVLRAGAVLALGLAVM</sequence>
<keyword evidence="2" id="KW-0732">Signal</keyword>
<dbReference type="OrthoDB" id="4991875at2759"/>
<feature type="signal peptide" evidence="2">
    <location>
        <begin position="1"/>
        <end position="17"/>
    </location>
</feature>
<feature type="region of interest" description="Disordered" evidence="1">
    <location>
        <begin position="147"/>
        <end position="197"/>
    </location>
</feature>
<reference evidence="3 4" key="1">
    <citation type="submission" date="2019-04" db="EMBL/GenBank/DDBJ databases">
        <title>High contiguity whole genome sequence and gene annotation resource for two Venturia nashicola isolates.</title>
        <authorList>
            <person name="Prokchorchik M."/>
            <person name="Won K."/>
            <person name="Lee Y."/>
            <person name="Choi E.D."/>
            <person name="Segonzac C."/>
            <person name="Sohn K.H."/>
        </authorList>
    </citation>
    <scope>NUCLEOTIDE SEQUENCE [LARGE SCALE GENOMIC DNA]</scope>
    <source>
        <strain evidence="3 4">PRI2</strain>
    </source>
</reference>
<evidence type="ECO:0000256" key="1">
    <source>
        <dbReference type="SAM" id="MobiDB-lite"/>
    </source>
</evidence>
<protein>
    <submittedName>
        <fullName evidence="3">GPI anchored protein</fullName>
    </submittedName>
</protein>
<name>A0A4Z1NZH1_9PEZI</name>
<evidence type="ECO:0000313" key="4">
    <source>
        <dbReference type="Proteomes" id="UP000298493"/>
    </source>
</evidence>
<dbReference type="STRING" id="86259.A0A4Z1NZH1"/>
<keyword evidence="4" id="KW-1185">Reference proteome</keyword>
<proteinExistence type="predicted"/>